<evidence type="ECO:0000256" key="8">
    <source>
        <dbReference type="PIRSR" id="PIRSR000362-2"/>
    </source>
</evidence>
<feature type="binding site" evidence="7">
    <location>
        <begin position="351"/>
        <end position="353"/>
    </location>
    <ligand>
        <name>FAD</name>
        <dbReference type="ChEBI" id="CHEBI:57692"/>
    </ligand>
</feature>
<dbReference type="RefSeq" id="WP_188664250.1">
    <property type="nucleotide sequence ID" value="NZ_BMHV01000012.1"/>
</dbReference>
<dbReference type="Pfam" id="PF07992">
    <property type="entry name" value="Pyr_redox_2"/>
    <property type="match status" value="1"/>
</dbReference>
<dbReference type="PIRSF" id="PIRSF000362">
    <property type="entry name" value="FNR"/>
    <property type="match status" value="1"/>
</dbReference>
<feature type="binding site" evidence="7">
    <location>
        <position position="13"/>
    </location>
    <ligand>
        <name>FAD</name>
        <dbReference type="ChEBI" id="CHEBI:57692"/>
    </ligand>
</feature>
<keyword evidence="3" id="KW-0285">Flavoprotein</keyword>
<evidence type="ECO:0000256" key="5">
    <source>
        <dbReference type="ARBA" id="ARBA00022857"/>
    </source>
</evidence>
<comment type="similarity">
    <text evidence="2">Belongs to the ferredoxin--NADP reductase type 1 family.</text>
</comment>
<gene>
    <name evidence="10" type="ORF">GCM10011332_19080</name>
</gene>
<sequence length="424" mass="46203">MTAKIAIIGSGPSGFYAADTFSKKLPGCQIDMIERLHTPFGLVRAGVAPDHQGTKNVTRQFERTMQNDNVRFIGNVEVGRDITYDELKDLYDIVFLAIGASVDRKMGIAGEDLAGVYGSSAFVGWYNGHPDFVSLAPKLGPNGVAIIGNGNVAIDIVRVLAKSAEEMQGSDLCLHAEDTIRAAKLDNFYMIGRRGAAQAAFTPSEANELGHLAHCHPVILNDDLTEVPMEEDPKSQKNKEKNMEILRGLSEQDRGDKAKTLHLQFWAKPIEILGTDCVEGLRLERTALIDGRLQSTGETFDIAVSTVISAIGYETAPIPGLPMNGTIVQNNDGLVEDGVYVAGWCKHGPQGTIPTNRKESMEMAKFAIDAFNGESEKNGPAGLDALLKERNVHPVDFDNWKQIEAQEEQAARPGRVREKQITFA</sequence>
<evidence type="ECO:0000256" key="7">
    <source>
        <dbReference type="PIRSR" id="PIRSR000362-1"/>
    </source>
</evidence>
<reference evidence="10" key="1">
    <citation type="journal article" date="2014" name="Int. J. Syst. Evol. Microbiol.">
        <title>Complete genome sequence of Corynebacterium casei LMG S-19264T (=DSM 44701T), isolated from a smear-ripened cheese.</title>
        <authorList>
            <consortium name="US DOE Joint Genome Institute (JGI-PGF)"/>
            <person name="Walter F."/>
            <person name="Albersmeier A."/>
            <person name="Kalinowski J."/>
            <person name="Ruckert C."/>
        </authorList>
    </citation>
    <scope>NUCLEOTIDE SEQUENCE</scope>
    <source>
        <strain evidence="10">CGMCC 1.15254</strain>
    </source>
</reference>
<dbReference type="AlphaFoldDB" id="A0A917FBI7"/>
<feature type="binding site" evidence="7">
    <location>
        <position position="344"/>
    </location>
    <ligand>
        <name>FAD</name>
        <dbReference type="ChEBI" id="CHEBI:57692"/>
    </ligand>
</feature>
<feature type="binding site" evidence="8">
    <location>
        <begin position="149"/>
        <end position="152"/>
    </location>
    <ligand>
        <name>NADP(+)</name>
        <dbReference type="ChEBI" id="CHEBI:58349"/>
    </ligand>
</feature>
<evidence type="ECO:0000256" key="4">
    <source>
        <dbReference type="ARBA" id="ARBA00022827"/>
    </source>
</evidence>
<feature type="binding site" evidence="8">
    <location>
        <begin position="193"/>
        <end position="194"/>
    </location>
    <ligand>
        <name>NADP(+)</name>
        <dbReference type="ChEBI" id="CHEBI:58349"/>
    </ligand>
</feature>
<organism evidence="10 11">
    <name type="scientific">Terasakiella brassicae</name>
    <dbReference type="NCBI Taxonomy" id="1634917"/>
    <lineage>
        <taxon>Bacteria</taxon>
        <taxon>Pseudomonadati</taxon>
        <taxon>Pseudomonadota</taxon>
        <taxon>Alphaproteobacteria</taxon>
        <taxon>Rhodospirillales</taxon>
        <taxon>Terasakiellaceae</taxon>
        <taxon>Terasakiella</taxon>
    </lineage>
</organism>
<dbReference type="GO" id="GO:0016491">
    <property type="term" value="F:oxidoreductase activity"/>
    <property type="evidence" value="ECO:0007669"/>
    <property type="project" value="UniProtKB-KW"/>
</dbReference>
<evidence type="ECO:0000259" key="9">
    <source>
        <dbReference type="Pfam" id="PF07992"/>
    </source>
</evidence>
<keyword evidence="6" id="KW-0560">Oxidoreductase</keyword>
<evidence type="ECO:0000313" key="10">
    <source>
        <dbReference type="EMBL" id="GGF65153.1"/>
    </source>
</evidence>
<feature type="binding site" evidence="7">
    <location>
        <position position="78"/>
    </location>
    <ligand>
        <name>FAD</name>
        <dbReference type="ChEBI" id="CHEBI:57692"/>
    </ligand>
</feature>
<name>A0A917FBI7_9PROT</name>
<feature type="binding site" evidence="7">
    <location>
        <position position="34"/>
    </location>
    <ligand>
        <name>FAD</name>
        <dbReference type="ChEBI" id="CHEBI:57692"/>
    </ligand>
</feature>
<evidence type="ECO:0000256" key="3">
    <source>
        <dbReference type="ARBA" id="ARBA00022630"/>
    </source>
</evidence>
<dbReference type="Gene3D" id="3.50.50.60">
    <property type="entry name" value="FAD/NAD(P)-binding domain"/>
    <property type="match status" value="1"/>
</dbReference>
<dbReference type="InterPro" id="IPR023753">
    <property type="entry name" value="FAD/NAD-binding_dom"/>
</dbReference>
<evidence type="ECO:0000256" key="1">
    <source>
        <dbReference type="ARBA" id="ARBA00001974"/>
    </source>
</evidence>
<dbReference type="SUPFAM" id="SSF51971">
    <property type="entry name" value="Nucleotide-binding domain"/>
    <property type="match status" value="1"/>
</dbReference>
<dbReference type="InterPro" id="IPR021163">
    <property type="entry name" value="Ferredox_Rdtase_adrenod"/>
</dbReference>
<dbReference type="InterPro" id="IPR055275">
    <property type="entry name" value="Ferredox_Rdtase"/>
</dbReference>
<comment type="cofactor">
    <cofactor evidence="1 7">
        <name>FAD</name>
        <dbReference type="ChEBI" id="CHEBI:57692"/>
    </cofactor>
</comment>
<evidence type="ECO:0000256" key="6">
    <source>
        <dbReference type="ARBA" id="ARBA00023002"/>
    </source>
</evidence>
<dbReference type="PRINTS" id="PR00419">
    <property type="entry name" value="ADXRDTASE"/>
</dbReference>
<protein>
    <submittedName>
        <fullName evidence="10">NADP oxidoreductase</fullName>
    </submittedName>
</protein>
<keyword evidence="4 7" id="KW-0274">FAD</keyword>
<dbReference type="InterPro" id="IPR036188">
    <property type="entry name" value="FAD/NAD-bd_sf"/>
</dbReference>
<feature type="binding site" evidence="8">
    <location>
        <position position="205"/>
    </location>
    <ligand>
        <name>NADP(+)</name>
        <dbReference type="ChEBI" id="CHEBI:58349"/>
    </ligand>
</feature>
<comment type="caution">
    <text evidence="10">The sequence shown here is derived from an EMBL/GenBank/DDBJ whole genome shotgun (WGS) entry which is preliminary data.</text>
</comment>
<dbReference type="PANTHER" id="PTHR48467:SF1">
    <property type="entry name" value="GLUTAMATE SYNTHASE 1 [NADH], CHLOROPLASTIC-LIKE"/>
    <property type="match status" value="1"/>
</dbReference>
<evidence type="ECO:0000256" key="2">
    <source>
        <dbReference type="ARBA" id="ARBA00008312"/>
    </source>
</evidence>
<feature type="domain" description="FAD/NAD(P)-binding" evidence="9">
    <location>
        <begin position="4"/>
        <end position="166"/>
    </location>
</feature>
<accession>A0A917FBI7</accession>
<feature type="binding site" evidence="8">
    <location>
        <position position="351"/>
    </location>
    <ligand>
        <name>NADP(+)</name>
        <dbReference type="ChEBI" id="CHEBI:58349"/>
    </ligand>
</feature>
<dbReference type="PANTHER" id="PTHR48467">
    <property type="entry name" value="GLUTAMATE SYNTHASE 1 [NADH], CHLOROPLASTIC-LIKE"/>
    <property type="match status" value="1"/>
</dbReference>
<dbReference type="Proteomes" id="UP000632498">
    <property type="component" value="Unassembled WGS sequence"/>
</dbReference>
<reference evidence="10" key="2">
    <citation type="submission" date="2020-09" db="EMBL/GenBank/DDBJ databases">
        <authorList>
            <person name="Sun Q."/>
            <person name="Zhou Y."/>
        </authorList>
    </citation>
    <scope>NUCLEOTIDE SEQUENCE</scope>
    <source>
        <strain evidence="10">CGMCC 1.15254</strain>
    </source>
</reference>
<proteinExistence type="inferred from homology"/>
<keyword evidence="5 8" id="KW-0521">NADP</keyword>
<evidence type="ECO:0000313" key="11">
    <source>
        <dbReference type="Proteomes" id="UP000632498"/>
    </source>
</evidence>
<dbReference type="EMBL" id="BMHV01000012">
    <property type="protein sequence ID" value="GGF65153.1"/>
    <property type="molecule type" value="Genomic_DNA"/>
</dbReference>
<dbReference type="Gene3D" id="3.40.50.720">
    <property type="entry name" value="NAD(P)-binding Rossmann-like Domain"/>
    <property type="match status" value="1"/>
</dbReference>
<keyword evidence="11" id="KW-1185">Reference proteome</keyword>
<feature type="binding site" evidence="7">
    <location>
        <position position="42"/>
    </location>
    <ligand>
        <name>FAD</name>
        <dbReference type="ChEBI" id="CHEBI:57692"/>
    </ligand>
</feature>